<dbReference type="Proteomes" id="UP001231518">
    <property type="component" value="Chromosome 19"/>
</dbReference>
<feature type="domain" description="Partial AB-hydrolase lipase" evidence="10">
    <location>
        <begin position="31"/>
        <end position="96"/>
    </location>
</feature>
<dbReference type="FunFam" id="3.40.50.1820:FF:000057">
    <property type="entry name" value="Lipase"/>
    <property type="match status" value="1"/>
</dbReference>
<keyword evidence="6" id="KW-0325">Glycoprotein</keyword>
<keyword evidence="4 7" id="KW-0442">Lipid degradation</keyword>
<keyword evidence="12" id="KW-1185">Reference proteome</keyword>
<evidence type="ECO:0000256" key="2">
    <source>
        <dbReference type="ARBA" id="ARBA00022729"/>
    </source>
</evidence>
<keyword evidence="2 9" id="KW-0732">Signal</keyword>
<dbReference type="SUPFAM" id="SSF53474">
    <property type="entry name" value="alpha/beta-Hydrolases"/>
    <property type="match status" value="1"/>
</dbReference>
<sequence length="396" mass="44935">MCWLNKLCFLLLVSVYCEAQTLRKEAYMTVPNLIKAAGYPIEKHRVTTPDGYILQMHRIPAGRRSARRTGDLSAKGKKAVLIVHGLMGHSGDFVIMGPERSLAYLLADAGYDVWLANLRGNLYTSHTTLKRNDKKFWEYSFHEHGKYDLPEMIDKVLNVTGLEKIMYLGYSMGTTSFFTMMSQRPEYNQKLIAFVALAPAVYLNNAKPIANLFLNTMDLPNVLKARGMLAVQPQLLQSLIANVCNLKQPETDLCTTFIYALVGEDYEQNDLDMAPVYLYRIQPASWRQLEHFGKICLTGEFTTFSGGLYGPVKPYNISNVKIPVSILYGENDQLTEKSQVMRLADELKANGVLEEVRPGCSWPKFNHLDFVFAKDVGTLFNIPLVKHIDRMYNKYA</sequence>
<keyword evidence="5" id="KW-0443">Lipid metabolism</keyword>
<feature type="active site" description="Charge relay system" evidence="8">
    <location>
        <position position="332"/>
    </location>
</feature>
<evidence type="ECO:0000256" key="8">
    <source>
        <dbReference type="PIRSR" id="PIRSR000862-1"/>
    </source>
</evidence>
<evidence type="ECO:0000256" key="1">
    <source>
        <dbReference type="ARBA" id="ARBA00010701"/>
    </source>
</evidence>
<dbReference type="EMBL" id="JARGEI010000007">
    <property type="protein sequence ID" value="KAJ8728507.1"/>
    <property type="molecule type" value="Genomic_DNA"/>
</dbReference>
<evidence type="ECO:0000256" key="7">
    <source>
        <dbReference type="PIRNR" id="PIRNR000862"/>
    </source>
</evidence>
<evidence type="ECO:0000256" key="9">
    <source>
        <dbReference type="SAM" id="SignalP"/>
    </source>
</evidence>
<feature type="active site" description="Nucleophile" evidence="8">
    <location>
        <position position="171"/>
    </location>
</feature>
<evidence type="ECO:0000259" key="10">
    <source>
        <dbReference type="Pfam" id="PF04083"/>
    </source>
</evidence>
<dbReference type="InterPro" id="IPR029058">
    <property type="entry name" value="AB_hydrolase_fold"/>
</dbReference>
<dbReference type="GO" id="GO:0016788">
    <property type="term" value="F:hydrolase activity, acting on ester bonds"/>
    <property type="evidence" value="ECO:0007669"/>
    <property type="project" value="InterPro"/>
</dbReference>
<dbReference type="GO" id="GO:0016042">
    <property type="term" value="P:lipid catabolic process"/>
    <property type="evidence" value="ECO:0007669"/>
    <property type="project" value="UniProtKB-KW"/>
</dbReference>
<comment type="similarity">
    <text evidence="1 7">Belongs to the AB hydrolase superfamily. Lipase family.</text>
</comment>
<name>A0AAD8DWC2_MYTSE</name>
<proteinExistence type="inferred from homology"/>
<reference evidence="11" key="1">
    <citation type="submission" date="2023-03" db="EMBL/GenBank/DDBJ databases">
        <title>Chromosome-level genomes of two armyworms, Mythimna separata and Mythimna loreyi, provide insights into the biosynthesis and reception of sex pheromones.</title>
        <authorList>
            <person name="Zhao H."/>
        </authorList>
    </citation>
    <scope>NUCLEOTIDE SEQUENCE</scope>
    <source>
        <strain evidence="11">BeijingLab</strain>
        <tissue evidence="11">Pupa</tissue>
    </source>
</reference>
<evidence type="ECO:0000256" key="4">
    <source>
        <dbReference type="ARBA" id="ARBA00022963"/>
    </source>
</evidence>
<dbReference type="Gene3D" id="3.40.50.1820">
    <property type="entry name" value="alpha/beta hydrolase"/>
    <property type="match status" value="1"/>
</dbReference>
<comment type="caution">
    <text evidence="11">The sequence shown here is derived from an EMBL/GenBank/DDBJ whole genome shotgun (WGS) entry which is preliminary data.</text>
</comment>
<evidence type="ECO:0000256" key="3">
    <source>
        <dbReference type="ARBA" id="ARBA00022801"/>
    </source>
</evidence>
<accession>A0AAD8DWC2</accession>
<evidence type="ECO:0000313" key="12">
    <source>
        <dbReference type="Proteomes" id="UP001231518"/>
    </source>
</evidence>
<evidence type="ECO:0000256" key="5">
    <source>
        <dbReference type="ARBA" id="ARBA00023098"/>
    </source>
</evidence>
<dbReference type="InterPro" id="IPR006693">
    <property type="entry name" value="AB_hydrolase_lipase"/>
</dbReference>
<dbReference type="PANTHER" id="PTHR11005">
    <property type="entry name" value="LYSOSOMAL ACID LIPASE-RELATED"/>
    <property type="match status" value="1"/>
</dbReference>
<dbReference type="Pfam" id="PF04083">
    <property type="entry name" value="Abhydro_lipase"/>
    <property type="match status" value="1"/>
</dbReference>
<dbReference type="PIRSF" id="PIRSF000862">
    <property type="entry name" value="Steryl_ester_lip"/>
    <property type="match status" value="1"/>
</dbReference>
<organism evidence="11 12">
    <name type="scientific">Mythimna separata</name>
    <name type="common">Oriental armyworm</name>
    <name type="synonym">Pseudaletia separata</name>
    <dbReference type="NCBI Taxonomy" id="271217"/>
    <lineage>
        <taxon>Eukaryota</taxon>
        <taxon>Metazoa</taxon>
        <taxon>Ecdysozoa</taxon>
        <taxon>Arthropoda</taxon>
        <taxon>Hexapoda</taxon>
        <taxon>Insecta</taxon>
        <taxon>Pterygota</taxon>
        <taxon>Neoptera</taxon>
        <taxon>Endopterygota</taxon>
        <taxon>Lepidoptera</taxon>
        <taxon>Glossata</taxon>
        <taxon>Ditrysia</taxon>
        <taxon>Noctuoidea</taxon>
        <taxon>Noctuidae</taxon>
        <taxon>Noctuinae</taxon>
        <taxon>Hadenini</taxon>
        <taxon>Mythimna</taxon>
    </lineage>
</organism>
<feature type="chain" id="PRO_5042227475" description="Lipase" evidence="9">
    <location>
        <begin position="20"/>
        <end position="396"/>
    </location>
</feature>
<dbReference type="AlphaFoldDB" id="A0AAD8DWC2"/>
<feature type="active site" description="Charge relay system" evidence="8">
    <location>
        <position position="367"/>
    </location>
</feature>
<evidence type="ECO:0000256" key="6">
    <source>
        <dbReference type="ARBA" id="ARBA00023180"/>
    </source>
</evidence>
<gene>
    <name evidence="11" type="ORF">PYW07_006203</name>
</gene>
<keyword evidence="3 7" id="KW-0378">Hydrolase</keyword>
<protein>
    <recommendedName>
        <fullName evidence="7">Lipase</fullName>
    </recommendedName>
</protein>
<evidence type="ECO:0000313" key="11">
    <source>
        <dbReference type="EMBL" id="KAJ8728507.1"/>
    </source>
</evidence>
<feature type="signal peptide" evidence="9">
    <location>
        <begin position="1"/>
        <end position="19"/>
    </location>
</feature>
<dbReference type="InterPro" id="IPR025483">
    <property type="entry name" value="Lipase_euk"/>
</dbReference>